<name>N4UQT0_FUSC1</name>
<organism evidence="1 2">
    <name type="scientific">Fusarium oxysporum f. sp. cubense (strain race 1)</name>
    <name type="common">Panama disease fungus</name>
    <dbReference type="NCBI Taxonomy" id="1229664"/>
    <lineage>
        <taxon>Eukaryota</taxon>
        <taxon>Fungi</taxon>
        <taxon>Dikarya</taxon>
        <taxon>Ascomycota</taxon>
        <taxon>Pezizomycotina</taxon>
        <taxon>Sordariomycetes</taxon>
        <taxon>Hypocreomycetidae</taxon>
        <taxon>Hypocreales</taxon>
        <taxon>Nectriaceae</taxon>
        <taxon>Fusarium</taxon>
        <taxon>Fusarium oxysporum species complex</taxon>
    </lineage>
</organism>
<accession>N4UQT0</accession>
<feature type="non-terminal residue" evidence="1">
    <location>
        <position position="1"/>
    </location>
</feature>
<dbReference type="HOGENOM" id="CLU_013929_15_3_1"/>
<dbReference type="OrthoDB" id="4589250at2759"/>
<dbReference type="Proteomes" id="UP000016928">
    <property type="component" value="Unassembled WGS sequence"/>
</dbReference>
<evidence type="ECO:0000313" key="1">
    <source>
        <dbReference type="EMBL" id="ENH71166.1"/>
    </source>
</evidence>
<gene>
    <name evidence="1" type="ORF">FOC1_g10000039</name>
</gene>
<sequence>EIERLMGCFINHITKIEFFPAFYAAHRATIIEINIKGGFRGARLAPFDPENVILKLDMQLRTPIPPAEVMIPSTPWTARTPKTLLEAQSHSKYL</sequence>
<dbReference type="AlphaFoldDB" id="N4UQT0"/>
<reference evidence="2" key="1">
    <citation type="submission" date="2012-09" db="EMBL/GenBank/DDBJ databases">
        <title>Genome sequencing and comparative transcriptomics of race 1 and race 4 of banana pathogen: Fusarium oxysporum f. sp. cubense.</title>
        <authorList>
            <person name="Fang X."/>
            <person name="Huang J."/>
        </authorList>
    </citation>
    <scope>NUCLEOTIDE SEQUENCE [LARGE SCALE GENOMIC DNA]</scope>
    <source>
        <strain evidence="2">race 1</strain>
    </source>
</reference>
<proteinExistence type="predicted"/>
<evidence type="ECO:0000313" key="2">
    <source>
        <dbReference type="Proteomes" id="UP000016928"/>
    </source>
</evidence>
<protein>
    <submittedName>
        <fullName evidence="1">Uncharacterized protein</fullName>
    </submittedName>
</protein>
<dbReference type="EMBL" id="KB730162">
    <property type="protein sequence ID" value="ENH71166.1"/>
    <property type="molecule type" value="Genomic_DNA"/>
</dbReference>
<dbReference type="VEuPathDB" id="FungiDB:FOC1_g10000039"/>
<reference evidence="2" key="2">
    <citation type="journal article" date="2014" name="PLoS ONE">
        <title>Genome and Transcriptome Analysis of the Fungal Pathogen Fusarium oxysporum f. sp. cubense Causing Banana Vascular Wilt Disease.</title>
        <authorList>
            <person name="Guo L."/>
            <person name="Han L."/>
            <person name="Yang L."/>
            <person name="Zeng H."/>
            <person name="Fan D."/>
            <person name="Zhu Y."/>
            <person name="Feng Y."/>
            <person name="Wang G."/>
            <person name="Peng C."/>
            <person name="Jiang X."/>
            <person name="Zhou D."/>
            <person name="Ni P."/>
            <person name="Liang C."/>
            <person name="Liu L."/>
            <person name="Wang J."/>
            <person name="Mao C."/>
            <person name="Fang X."/>
            <person name="Peng M."/>
            <person name="Huang J."/>
        </authorList>
    </citation>
    <scope>NUCLEOTIDE SEQUENCE [LARGE SCALE GENOMIC DNA]</scope>
    <source>
        <strain evidence="2">race 1</strain>
    </source>
</reference>